<dbReference type="PANTHER" id="PTHR28641:SF1">
    <property type="entry name" value="MALONYL-COA DECARBOXYLASE, MITOCHONDRIAL"/>
    <property type="match status" value="1"/>
</dbReference>
<evidence type="ECO:0000259" key="1">
    <source>
        <dbReference type="Pfam" id="PF05292"/>
    </source>
</evidence>
<dbReference type="PANTHER" id="PTHR28641">
    <property type="match status" value="1"/>
</dbReference>
<dbReference type="EMBL" id="LC066374">
    <property type="protein sequence ID" value="BAT27117.1"/>
    <property type="molecule type" value="Genomic_DNA"/>
</dbReference>
<proteinExistence type="predicted"/>
<dbReference type="GO" id="GO:0006633">
    <property type="term" value="P:fatty acid biosynthetic process"/>
    <property type="evidence" value="ECO:0007669"/>
    <property type="project" value="InterPro"/>
</dbReference>
<dbReference type="Gene3D" id="1.20.140.90">
    <property type="entry name" value="Malonyl-CoA decarboxylase, oligemerization domain"/>
    <property type="match status" value="1"/>
</dbReference>
<dbReference type="Pfam" id="PF05292">
    <property type="entry name" value="MCD"/>
    <property type="match status" value="1"/>
</dbReference>
<dbReference type="InterPro" id="IPR035372">
    <property type="entry name" value="MCD_N"/>
</dbReference>
<reference evidence="3" key="1">
    <citation type="journal article" date="2015" name="Proc. Natl. Acad. Sci. U.S.A.">
        <title>Bacterial clade with the ribosomal RNA operon on a small plasmid rather than the chromosome.</title>
        <authorList>
            <person name="Anda M."/>
            <person name="Ohtsubo Y."/>
            <person name="Okubo T."/>
            <person name="Sugawara M."/>
            <person name="Nagata Y."/>
            <person name="Tsuda M."/>
            <person name="Minamisawa K."/>
            <person name="Mitsui H."/>
        </authorList>
    </citation>
    <scope>NUCLEOTIDE SEQUENCE</scope>
    <source>
        <strain evidence="3">DSM 14790</strain>
    </source>
</reference>
<dbReference type="InterPro" id="IPR042303">
    <property type="entry name" value="Malonyl_CoA_deC_C_sf"/>
</dbReference>
<feature type="domain" description="Malonyl-CoA decarboxylase N-terminal" evidence="2">
    <location>
        <begin position="80"/>
        <end position="164"/>
    </location>
</feature>
<dbReference type="InterPro" id="IPR038917">
    <property type="entry name" value="Malonyl_CoA_deC"/>
</dbReference>
<dbReference type="Gene3D" id="3.40.630.150">
    <property type="entry name" value="Malonyl-CoA decarboxylase, catalytic domain"/>
    <property type="match status" value="1"/>
</dbReference>
<dbReference type="GO" id="GO:0050080">
    <property type="term" value="F:malonyl-CoA decarboxylase activity"/>
    <property type="evidence" value="ECO:0007669"/>
    <property type="project" value="InterPro"/>
</dbReference>
<feature type="domain" description="Malonyl-CoA decarboxylase C-terminal" evidence="1">
    <location>
        <begin position="167"/>
        <end position="412"/>
    </location>
</feature>
<dbReference type="AlphaFoldDB" id="A0A0P0YZW2"/>
<organism evidence="3">
    <name type="scientific">Aurantimonas coralicida</name>
    <dbReference type="NCBI Taxonomy" id="182270"/>
    <lineage>
        <taxon>Bacteria</taxon>
        <taxon>Pseudomonadati</taxon>
        <taxon>Pseudomonadota</taxon>
        <taxon>Alphaproteobacteria</taxon>
        <taxon>Hyphomicrobiales</taxon>
        <taxon>Aurantimonadaceae</taxon>
        <taxon>Aurantimonas</taxon>
    </lineage>
</organism>
<dbReference type="InterPro" id="IPR038351">
    <property type="entry name" value="MCD_N_sf"/>
</dbReference>
<evidence type="ECO:0000259" key="2">
    <source>
        <dbReference type="Pfam" id="PF17408"/>
    </source>
</evidence>
<sequence>MSRVSLLSDLLDSIGARSWFLGDNANRTIGVGQLAALCHELVSSRGEASGVRLAAEILRGFRGLSDADAERFFQMLADEFTPDQAALTDAAAAFLDTPDAETLARLQHHAEAPRQELFRRLNLAPGGTAELVTLRERLLPLLKADRKRYGPVDADLCHLFQSWFNRGFLLLRPIDWNTPASILEKIIRYEAVHAIGNWDELRQRLAPPDRRCFAFFHPSIPDDPLIFVEVALTAEIPASIASVLDPQRTALAPQDAQTAVFYSISNCHKGLAGVSFGSFLIKQVAQDLKDAVPNLRTFVTLSPVPGFAGWLAALPPATIDRLEAAEKRAIEIVGEPGWAGDPAKTEAARPGLLSLGARYFLRARRPRGGPVDPVARFHLGNGAMLNRIMHLGDVSPGGLAQAHGLMVNYLYDLPRVEQRHEAYAADGDIAASRAVTSLLPKRGEVDSMKDVA</sequence>
<dbReference type="RefSeq" id="WP_024352287.1">
    <property type="nucleotide sequence ID" value="NZ_BBWN01000016.1"/>
</dbReference>
<dbReference type="InterPro" id="IPR007956">
    <property type="entry name" value="Malonyl_CoA_deC_C"/>
</dbReference>
<evidence type="ECO:0000313" key="3">
    <source>
        <dbReference type="EMBL" id="BAT27117.1"/>
    </source>
</evidence>
<protein>
    <submittedName>
        <fullName evidence="3">Malonyl-CoA decarboxylase</fullName>
    </submittedName>
</protein>
<name>A0A0P0YZW2_9HYPH</name>
<accession>A0A0P0YZW2</accession>
<dbReference type="Pfam" id="PF17408">
    <property type="entry name" value="MCD_N"/>
    <property type="match status" value="1"/>
</dbReference>